<proteinExistence type="predicted"/>
<dbReference type="AlphaFoldDB" id="A0A7C6AAE5"/>
<organism evidence="1">
    <name type="scientific">candidate division WOR-3 bacterium</name>
    <dbReference type="NCBI Taxonomy" id="2052148"/>
    <lineage>
        <taxon>Bacteria</taxon>
        <taxon>Bacteria division WOR-3</taxon>
    </lineage>
</organism>
<reference evidence="1" key="1">
    <citation type="journal article" date="2020" name="mSystems">
        <title>Genome- and Community-Level Interaction Insights into Carbon Utilization and Element Cycling Functions of Hydrothermarchaeota in Hydrothermal Sediment.</title>
        <authorList>
            <person name="Zhou Z."/>
            <person name="Liu Y."/>
            <person name="Xu W."/>
            <person name="Pan J."/>
            <person name="Luo Z.H."/>
            <person name="Li M."/>
        </authorList>
    </citation>
    <scope>NUCLEOTIDE SEQUENCE [LARGE SCALE GENOMIC DNA]</scope>
    <source>
        <strain evidence="1">SpSt-876</strain>
    </source>
</reference>
<gene>
    <name evidence="1" type="ORF">ENW73_06325</name>
</gene>
<sequence length="99" mass="11129">MTKKDLLLHLEAVAKQAGIKVIYDELLGQGGFCRCKDRYYLILNARLSQNQKIDLITQALAKLDLTGISLLPEVRILLEQKKATEKKPDEILAPVLNGR</sequence>
<accession>A0A7C6AAE5</accession>
<comment type="caution">
    <text evidence="1">The sequence shown here is derived from an EMBL/GenBank/DDBJ whole genome shotgun (WGS) entry which is preliminary data.</text>
</comment>
<evidence type="ECO:0000313" key="1">
    <source>
        <dbReference type="EMBL" id="HHS52464.1"/>
    </source>
</evidence>
<name>A0A7C6AAE5_UNCW3</name>
<protein>
    <submittedName>
        <fullName evidence="1">Uncharacterized protein</fullName>
    </submittedName>
</protein>
<dbReference type="EMBL" id="DTLI01000153">
    <property type="protein sequence ID" value="HHS52464.1"/>
    <property type="molecule type" value="Genomic_DNA"/>
</dbReference>